<reference evidence="1 2" key="1">
    <citation type="submission" date="2022-07" db="EMBL/GenBank/DDBJ databases">
        <title>The wastewater resistome of Residential Aged Care Facilities indicates a role of antimicrobial stewardship in reducing resistance.</title>
        <authorList>
            <person name="Sapula S."/>
            <person name="Hart B.J."/>
            <person name="Henrietta V."/>
            <person name="Amsalu A."/>
            <person name="Jon W."/>
            <person name="Siderius N."/>
            <person name="Nguyen L."/>
            <person name="Turnidge J."/>
            <person name="Gerber C."/>
        </authorList>
    </citation>
    <scope>NUCLEOTIDE SEQUENCE [LARGE SCALE GENOMIC DNA]</scope>
    <source>
        <strain evidence="1 2">ECA685</strain>
    </source>
</reference>
<evidence type="ECO:0000313" key="1">
    <source>
        <dbReference type="EMBL" id="MDR6047127.1"/>
    </source>
</evidence>
<evidence type="ECO:0000313" key="2">
    <source>
        <dbReference type="Proteomes" id="UP001247581"/>
    </source>
</evidence>
<dbReference type="EMBL" id="JANIDP010000042">
    <property type="protein sequence ID" value="MDR6047127.1"/>
    <property type="molecule type" value="Genomic_DNA"/>
</dbReference>
<dbReference type="RefSeq" id="WP_109536261.1">
    <property type="nucleotide sequence ID" value="NZ_JACCGQ010000264.1"/>
</dbReference>
<dbReference type="InterPro" id="IPR025048">
    <property type="entry name" value="DUF3987"/>
</dbReference>
<gene>
    <name evidence="1" type="ORF">NQD80_15100</name>
</gene>
<dbReference type="Proteomes" id="UP001247581">
    <property type="component" value="Unassembled WGS sequence"/>
</dbReference>
<name>A0ABD5C1A0_ECOLX</name>
<dbReference type="Pfam" id="PF13148">
    <property type="entry name" value="DUF3987"/>
    <property type="match status" value="1"/>
</dbReference>
<accession>A0ABD5C1A0</accession>
<sequence length="483" mass="55698">MHDAGEIPVKELSDYLRGTGDSLTDWIQAPQPSVYTAMFAAMSMAVQGCIDVRRMDGLEGPVNLYFVTEGESGERKSTIDKIVMEPFYKFDDEQRNIYLKKLDEYNQEKELFSLREKALQSEFKSLVRKRECTKEIEKEIFELKKKKPEVPVQYKFLNSDITPAAMKECFSGKQKSFGLTAHEGGIVIDGQAIRDLYLLNMTWDGSTISVKRKNEPELLIKGVRLTLSLMIQKAVRKKFFSKNGALARGSGFVARILFCSPISTQGSRLIQNRRVSKKYLNWFHNRIRELIEETINKSENENRKCLGFTPEAQELWIETANRIESQLREGGMLEDFKDYASKMADNIARIAAILHYFEGYMGDISVQSLLAAIDICIWFADEHIRIFREVNGMKIIPDYERELLCWIRNRCNARQLKEGKNYIPKNDVLQRGPNKLRDKDVANEILNRLLEKNQIQEGIVGRTTCIRIFDEVEAALDGLEFTY</sequence>
<comment type="caution">
    <text evidence="1">The sequence shown here is derived from an EMBL/GenBank/DDBJ whole genome shotgun (WGS) entry which is preliminary data.</text>
</comment>
<organism evidence="1 2">
    <name type="scientific">Escherichia coli</name>
    <dbReference type="NCBI Taxonomy" id="562"/>
    <lineage>
        <taxon>Bacteria</taxon>
        <taxon>Pseudomonadati</taxon>
        <taxon>Pseudomonadota</taxon>
        <taxon>Gammaproteobacteria</taxon>
        <taxon>Enterobacterales</taxon>
        <taxon>Enterobacteriaceae</taxon>
        <taxon>Escherichia</taxon>
    </lineage>
</organism>
<proteinExistence type="predicted"/>
<protein>
    <submittedName>
        <fullName evidence="1">YfjI family protein</fullName>
    </submittedName>
</protein>
<dbReference type="AlphaFoldDB" id="A0ABD5C1A0"/>